<keyword evidence="2" id="KW-1185">Reference proteome</keyword>
<sequence>MGSYPSYCCCPQSYSNKEQQNKISNDELQLNQFKKPFFNQVVQINPEDDSPLLQIIATYEQLIKKKSISTSYNCSSNKRSRSISVDNKNQIHQESLVNTKHWKRKKMAYQRSLSASQFINSISKQGTAYKPSSILKKRSNTQESQFQKKSKNKVSFLPFILQCNTSKMIDYF</sequence>
<protein>
    <submittedName>
        <fullName evidence="1">Uncharacterized protein</fullName>
    </submittedName>
</protein>
<dbReference type="EMBL" id="CAJJDN010000002">
    <property type="protein sequence ID" value="CAD8047409.1"/>
    <property type="molecule type" value="Genomic_DNA"/>
</dbReference>
<evidence type="ECO:0000313" key="1">
    <source>
        <dbReference type="EMBL" id="CAD8047409.1"/>
    </source>
</evidence>
<dbReference type="Proteomes" id="UP000692954">
    <property type="component" value="Unassembled WGS sequence"/>
</dbReference>
<dbReference type="AlphaFoldDB" id="A0A8S1K1J4"/>
<gene>
    <name evidence="1" type="ORF">PSON_ATCC_30995.1.T0020378</name>
</gene>
<name>A0A8S1K1J4_9CILI</name>
<evidence type="ECO:0000313" key="2">
    <source>
        <dbReference type="Proteomes" id="UP000692954"/>
    </source>
</evidence>
<reference evidence="1" key="1">
    <citation type="submission" date="2021-01" db="EMBL/GenBank/DDBJ databases">
        <authorList>
            <consortium name="Genoscope - CEA"/>
            <person name="William W."/>
        </authorList>
    </citation>
    <scope>NUCLEOTIDE SEQUENCE</scope>
</reference>
<proteinExistence type="predicted"/>
<comment type="caution">
    <text evidence="1">The sequence shown here is derived from an EMBL/GenBank/DDBJ whole genome shotgun (WGS) entry which is preliminary data.</text>
</comment>
<dbReference type="OrthoDB" id="303829at2759"/>
<accession>A0A8S1K1J4</accession>
<organism evidence="1 2">
    <name type="scientific">Paramecium sonneborni</name>
    <dbReference type="NCBI Taxonomy" id="65129"/>
    <lineage>
        <taxon>Eukaryota</taxon>
        <taxon>Sar</taxon>
        <taxon>Alveolata</taxon>
        <taxon>Ciliophora</taxon>
        <taxon>Intramacronucleata</taxon>
        <taxon>Oligohymenophorea</taxon>
        <taxon>Peniculida</taxon>
        <taxon>Parameciidae</taxon>
        <taxon>Paramecium</taxon>
    </lineage>
</organism>